<dbReference type="CDD" id="cd02537">
    <property type="entry name" value="GT8_Glycogenin"/>
    <property type="match status" value="1"/>
</dbReference>
<dbReference type="Gene3D" id="3.90.550.10">
    <property type="entry name" value="Spore Coat Polysaccharide Biosynthesis Protein SpsA, Chain A"/>
    <property type="match status" value="1"/>
</dbReference>
<evidence type="ECO:0000313" key="1">
    <source>
        <dbReference type="EMBL" id="EZF50659.1"/>
    </source>
</evidence>
<dbReference type="AlphaFoldDB" id="A0A022VXL3"/>
<dbReference type="EMBL" id="KK207880">
    <property type="protein sequence ID" value="EZF50659.1"/>
    <property type="molecule type" value="Genomic_DNA"/>
</dbReference>
<dbReference type="InterPro" id="IPR050587">
    <property type="entry name" value="GNT1/Glycosyltrans_8"/>
</dbReference>
<reference evidence="1" key="1">
    <citation type="submission" date="2014-02" db="EMBL/GenBank/DDBJ databases">
        <title>The Genome Sequence of Trichophyton rubrum (morphotype fischeri) CBS 288.86.</title>
        <authorList>
            <consortium name="The Broad Institute Genomics Platform"/>
            <person name="Cuomo C.A."/>
            <person name="White T.C."/>
            <person name="Graser Y."/>
            <person name="Martinez-Rossi N."/>
            <person name="Heitman J."/>
            <person name="Young S.K."/>
            <person name="Zeng Q."/>
            <person name="Gargeya S."/>
            <person name="Abouelleil A."/>
            <person name="Alvarado L."/>
            <person name="Chapman S.B."/>
            <person name="Gainer-Dewar J."/>
            <person name="Goldberg J."/>
            <person name="Griggs A."/>
            <person name="Gujja S."/>
            <person name="Hansen M."/>
            <person name="Howarth C."/>
            <person name="Imamovic A."/>
            <person name="Larimer J."/>
            <person name="Martinez D."/>
            <person name="Murphy C."/>
            <person name="Pearson M.D."/>
            <person name="Persinoti G."/>
            <person name="Poon T."/>
            <person name="Priest M."/>
            <person name="Roberts A.D."/>
            <person name="Saif S."/>
            <person name="Shea T.D."/>
            <person name="Sykes S.N."/>
            <person name="Wortman J."/>
            <person name="Nusbaum C."/>
            <person name="Birren B."/>
        </authorList>
    </citation>
    <scope>NUCLEOTIDE SEQUENCE [LARGE SCALE GENOMIC DNA]</scope>
    <source>
        <strain evidence="1">CBS 288.86</strain>
    </source>
</reference>
<name>A0A022VXL3_TRIRU</name>
<dbReference type="Pfam" id="PF01501">
    <property type="entry name" value="Glyco_transf_8"/>
    <property type="match status" value="1"/>
</dbReference>
<dbReference type="OrthoDB" id="4169763at2759"/>
<organism evidence="1">
    <name type="scientific">Trichophyton rubrum CBS 288.86</name>
    <dbReference type="NCBI Taxonomy" id="1215330"/>
    <lineage>
        <taxon>Eukaryota</taxon>
        <taxon>Fungi</taxon>
        <taxon>Dikarya</taxon>
        <taxon>Ascomycota</taxon>
        <taxon>Pezizomycotina</taxon>
        <taxon>Eurotiomycetes</taxon>
        <taxon>Eurotiomycetidae</taxon>
        <taxon>Onygenales</taxon>
        <taxon>Arthrodermataceae</taxon>
        <taxon>Trichophyton</taxon>
    </lineage>
</organism>
<accession>A0A022VXL3</accession>
<dbReference type="Proteomes" id="UP000023758">
    <property type="component" value="Unassembled WGS sequence"/>
</dbReference>
<dbReference type="InterPro" id="IPR029044">
    <property type="entry name" value="Nucleotide-diphossugar_trans"/>
</dbReference>
<proteinExistence type="predicted"/>
<dbReference type="PANTHER" id="PTHR11183">
    <property type="entry name" value="GLYCOGENIN SUBFAMILY MEMBER"/>
    <property type="match status" value="1"/>
</dbReference>
<evidence type="ECO:0008006" key="2">
    <source>
        <dbReference type="Google" id="ProtNLM"/>
    </source>
</evidence>
<gene>
    <name evidence="1" type="ORF">H103_05924</name>
</gene>
<sequence length="322" mass="37174">MNSTGEIKTENRKVWTALVTNLSYLTGLLTLDYSLKKSGSKYPLVALFTDSLPFEGLNILKARGIPTRHISFLQPTVHKDYGNDVRFYNCWSKLASFSLVEYDRVVQLDSDMLVLQNMDELMELELDDAALKGRGQRVFAACHACTCNPLNIPHYPSDWLPKNCAYSSQHNNPDQAQVQGPLTGRRGSMLNGGLLVLNPSEEIYNAILCQLEDPTATMRYAFADQSLLSDIYQGRWVPLPYIYNALKPMRWPGVHSQIWRDYKVKNVHYIQNSKPWDEEALQGWDRKQKRYLVTDETHEWWWKINNERMAEEKANGVIRYGF</sequence>
<dbReference type="SUPFAM" id="SSF53448">
    <property type="entry name" value="Nucleotide-diphospho-sugar transferases"/>
    <property type="match status" value="1"/>
</dbReference>
<dbReference type="GO" id="GO:0016757">
    <property type="term" value="F:glycosyltransferase activity"/>
    <property type="evidence" value="ECO:0007669"/>
    <property type="project" value="InterPro"/>
</dbReference>
<dbReference type="InterPro" id="IPR002495">
    <property type="entry name" value="Glyco_trans_8"/>
</dbReference>
<protein>
    <recommendedName>
        <fullName evidence="2">Glycosyl transferase family protein</fullName>
    </recommendedName>
</protein>
<dbReference type="HOGENOM" id="CLU_049943_0_0_1"/>